<dbReference type="RefSeq" id="WP_161966822.1">
    <property type="nucleotide sequence ID" value="NZ_PEDF01000224.1"/>
</dbReference>
<dbReference type="NCBIfam" id="TIGR04141">
    <property type="entry name" value="TIGR04141 family sporadically distributed protein"/>
    <property type="match status" value="1"/>
</dbReference>
<comment type="caution">
    <text evidence="1">The sequence shown here is derived from an EMBL/GenBank/DDBJ whole genome shotgun (WGS) entry which is preliminary data.</text>
</comment>
<protein>
    <recommendedName>
        <fullName evidence="3">Sporadically distributed protein, TIGR04141 family</fullName>
    </recommendedName>
</protein>
<proteinExistence type="predicted"/>
<evidence type="ECO:0000313" key="2">
    <source>
        <dbReference type="Proteomes" id="UP000257451"/>
    </source>
</evidence>
<organism evidence="1 2">
    <name type="scientific">Mycobacterium marinum</name>
    <dbReference type="NCBI Taxonomy" id="1781"/>
    <lineage>
        <taxon>Bacteria</taxon>
        <taxon>Bacillati</taxon>
        <taxon>Actinomycetota</taxon>
        <taxon>Actinomycetes</taxon>
        <taxon>Mycobacteriales</taxon>
        <taxon>Mycobacteriaceae</taxon>
        <taxon>Mycobacterium</taxon>
        <taxon>Mycobacterium ulcerans group</taxon>
    </lineage>
</organism>
<sequence length="503" mass="56782">MKVNIFAIPDGGAPLLRAKLESVGMSVIKTVHQDGWDGDFYYSPDATPKESSWVAPYRSYFDEHPIPETHSPFAVYLFSRGEGSYAISYGKAHFYVRPYCDYDFGVELAKRIAEPDDTRLTASKRFSGRQRKAIRSYSNETRLSVESGESVDYVQAAVRDDLADTFGSVGKFGTSAQLTLDISAKDLGSLLKEIEVVLVDEPRFSMPRTTLISDDLEVARLDQYLLDQLQAEAGTTEFSQNTYDLYGVDFIFGSAGHYTMRYGRTSQDVERLTILELKKFIAAQSIPRERILDIKIVHHQDDGPTYTNELKRDLDFIADDERVVLAGGRWMKFNQDYLDYLDEYLRAIQVEPTESNLRETKLTEGEFNRSAEVAQAGYELADKDFSIFKTRSKTPIEAWDLKRGSTVYAVKFGTAQKLGYVCDQASAVLELLRNKAGVREIPQFNAYCLWLGYRGQQLPESIADSGSIILKQKIEAWARATEALGLTPLLKLSRRLREGVDST</sequence>
<evidence type="ECO:0008006" key="3">
    <source>
        <dbReference type="Google" id="ProtNLM"/>
    </source>
</evidence>
<dbReference type="Proteomes" id="UP000257451">
    <property type="component" value="Unassembled WGS sequence"/>
</dbReference>
<reference evidence="1 2" key="1">
    <citation type="journal article" date="2018" name="Sci. Rep.">
        <title>Extensive genomic diversity among Mycobacterium marinum strains revealed by whole genome sequencing.</title>
        <authorList>
            <person name="Das S."/>
            <person name="Pettersson B.M."/>
            <person name="Behra P.R."/>
            <person name="Mallick A."/>
            <person name="Cheramie M."/>
            <person name="Ramesh M."/>
            <person name="Shirreff L."/>
            <person name="DuCote T."/>
            <person name="Dasgupta S."/>
            <person name="Ennis D.G."/>
            <person name="Kirsebom L.A."/>
        </authorList>
    </citation>
    <scope>NUCLEOTIDE SEQUENCE [LARGE SCALE GENOMIC DNA]</scope>
    <source>
        <strain evidence="1 2">Davis1</strain>
    </source>
</reference>
<dbReference type="EMBL" id="PEDF01000224">
    <property type="protein sequence ID" value="RFZ31624.1"/>
    <property type="molecule type" value="Genomic_DNA"/>
</dbReference>
<evidence type="ECO:0000313" key="1">
    <source>
        <dbReference type="EMBL" id="RFZ31624.1"/>
    </source>
</evidence>
<dbReference type="AlphaFoldDB" id="A0A3E2MML4"/>
<dbReference type="Pfam" id="PF19614">
    <property type="entry name" value="DUF6119"/>
    <property type="match status" value="1"/>
</dbReference>
<gene>
    <name evidence="1" type="ORF">DAVIS_05586</name>
</gene>
<name>A0A3E2MML4_MYCMR</name>
<dbReference type="InterPro" id="IPR026487">
    <property type="entry name" value="CHP04141"/>
</dbReference>
<accession>A0A3E2MML4</accession>